<sequence>MGQLLSNLNIRNGTDAMVPDVAFDIENATPGDEELYLYNQISSMLVQPAPELLHQLSNYQSASEFIRTAIASPTQENENRAWEAVLPIVDKLRDFYEYAAELDPPFEILKADHNFLSFTEDCLPQLLSMLCSGDVNKNLEKYRGLTKLFAEILDFVFEFDYLKMRNASLQNDFSYYRRMLQRGRYTNSTVDANGQQSDMRNAMIEDEQANRISLFIAYPTPMLKCVIDTTANYVVKHNVQKSVCDCLTAVWASCFLAVSKKRSQRPEAAAFCLKVMVVSIILYDHIDPHGAFSKQSPINIKNSVKLIQAINVFNIPQNSSASNLMPALRYNSKHLNDDSTPKGVKNLVMAT</sequence>
<dbReference type="GO" id="GO:0016020">
    <property type="term" value="C:membrane"/>
    <property type="evidence" value="ECO:0007669"/>
    <property type="project" value="UniProtKB-SubCell"/>
</dbReference>
<evidence type="ECO:0000313" key="7">
    <source>
        <dbReference type="Proteomes" id="UP000654370"/>
    </source>
</evidence>
<proteinExistence type="inferred from homology"/>
<keyword evidence="7" id="KW-1185">Reference proteome</keyword>
<dbReference type="InterPro" id="IPR009828">
    <property type="entry name" value="CYRIA/CYRIB_Rac1-bd"/>
</dbReference>
<feature type="domain" description="CYRIA/CYRIB Rac1 binding" evidence="5">
    <location>
        <begin position="107"/>
        <end position="345"/>
    </location>
</feature>
<evidence type="ECO:0000256" key="3">
    <source>
        <dbReference type="ARBA" id="ARBA00023136"/>
    </source>
</evidence>
<dbReference type="Pfam" id="PF07159">
    <property type="entry name" value="CYRIA-B_Rac1-bd"/>
    <property type="match status" value="2"/>
</dbReference>
<keyword evidence="4" id="KW-0449">Lipoprotein</keyword>
<dbReference type="GO" id="GO:0031267">
    <property type="term" value="F:small GTPase binding"/>
    <property type="evidence" value="ECO:0007669"/>
    <property type="project" value="InterPro"/>
</dbReference>
<organism evidence="6 7">
    <name type="scientific">Mortierella isabellina</name>
    <name type="common">Filamentous fungus</name>
    <name type="synonym">Umbelopsis isabellina</name>
    <dbReference type="NCBI Taxonomy" id="91625"/>
    <lineage>
        <taxon>Eukaryota</taxon>
        <taxon>Fungi</taxon>
        <taxon>Fungi incertae sedis</taxon>
        <taxon>Mucoromycota</taxon>
        <taxon>Mucoromycotina</taxon>
        <taxon>Umbelopsidomycetes</taxon>
        <taxon>Umbelopsidales</taxon>
        <taxon>Umbelopsidaceae</taxon>
        <taxon>Umbelopsis</taxon>
    </lineage>
</organism>
<protein>
    <recommendedName>
        <fullName evidence="5">CYRIA/CYRIB Rac1 binding domain-containing protein</fullName>
    </recommendedName>
</protein>
<reference evidence="6" key="1">
    <citation type="submission" date="2020-12" db="EMBL/GenBank/DDBJ databases">
        <title>Metabolic potential, ecology and presence of endohyphal bacteria is reflected in genomic diversity of Mucoromycotina.</title>
        <authorList>
            <person name="Muszewska A."/>
            <person name="Okrasinska A."/>
            <person name="Steczkiewicz K."/>
            <person name="Drgas O."/>
            <person name="Orlowska M."/>
            <person name="Perlinska-Lenart U."/>
            <person name="Aleksandrzak-Piekarczyk T."/>
            <person name="Szatraj K."/>
            <person name="Zielenkiewicz U."/>
            <person name="Pilsyk S."/>
            <person name="Malc E."/>
            <person name="Mieczkowski P."/>
            <person name="Kruszewska J.S."/>
            <person name="Biernat P."/>
            <person name="Pawlowska J."/>
        </authorList>
    </citation>
    <scope>NUCLEOTIDE SEQUENCE</scope>
    <source>
        <strain evidence="6">WA0000067209</strain>
    </source>
</reference>
<dbReference type="InterPro" id="IPR039789">
    <property type="entry name" value="CYRI"/>
</dbReference>
<comment type="subcellular location">
    <subcellularLocation>
        <location evidence="1">Membrane</location>
        <topology evidence="1">Lipid-anchor</topology>
    </subcellularLocation>
</comment>
<dbReference type="OrthoDB" id="60973at2759"/>
<evidence type="ECO:0000256" key="2">
    <source>
        <dbReference type="ARBA" id="ARBA00005778"/>
    </source>
</evidence>
<dbReference type="AlphaFoldDB" id="A0A8H7PHS6"/>
<comment type="caution">
    <text evidence="6">The sequence shown here is derived from an EMBL/GenBank/DDBJ whole genome shotgun (WGS) entry which is preliminary data.</text>
</comment>
<dbReference type="GO" id="GO:0030833">
    <property type="term" value="P:regulation of actin filament polymerization"/>
    <property type="evidence" value="ECO:0007669"/>
    <property type="project" value="InterPro"/>
</dbReference>
<dbReference type="EMBL" id="JAEPQZ010000013">
    <property type="protein sequence ID" value="KAG2174213.1"/>
    <property type="molecule type" value="Genomic_DNA"/>
</dbReference>
<name>A0A8H7PHS6_MORIS</name>
<evidence type="ECO:0000256" key="1">
    <source>
        <dbReference type="ARBA" id="ARBA00004635"/>
    </source>
</evidence>
<dbReference type="PANTHER" id="PTHR12422">
    <property type="entry name" value="GH09096P"/>
    <property type="match status" value="1"/>
</dbReference>
<keyword evidence="3" id="KW-0472">Membrane</keyword>
<evidence type="ECO:0000313" key="6">
    <source>
        <dbReference type="EMBL" id="KAG2174213.1"/>
    </source>
</evidence>
<evidence type="ECO:0000256" key="4">
    <source>
        <dbReference type="ARBA" id="ARBA00023288"/>
    </source>
</evidence>
<comment type="similarity">
    <text evidence="2">Belongs to the CYRI family.</text>
</comment>
<accession>A0A8H7PHS6</accession>
<feature type="domain" description="CYRIA/CYRIB Rac1 binding" evidence="5">
    <location>
        <begin position="20"/>
        <end position="104"/>
    </location>
</feature>
<dbReference type="Proteomes" id="UP000654370">
    <property type="component" value="Unassembled WGS sequence"/>
</dbReference>
<gene>
    <name evidence="6" type="ORF">INT43_004234</name>
</gene>
<evidence type="ECO:0000259" key="5">
    <source>
        <dbReference type="Pfam" id="PF07159"/>
    </source>
</evidence>